<sequence length="155" mass="17188">MAAHHQPIPRPRGASNALSEASIHLKRGWERASTSGTLRALRHGATRLKHAMSFGPPQRRSAPKAIPIDKEECFRVTTQASKQAGATRDNAAATGTRTRGATRATREIPRQRLTASDAQKEVSGCREGRERDDFDLIEGHRQQQDSPPFRLPFFL</sequence>
<evidence type="ECO:0000313" key="2">
    <source>
        <dbReference type="EMBL" id="PWY93339.1"/>
    </source>
</evidence>
<proteinExistence type="predicted"/>
<dbReference type="RefSeq" id="XP_025470100.1">
    <property type="nucleotide sequence ID" value="XM_025607213.1"/>
</dbReference>
<gene>
    <name evidence="2" type="ORF">BO94DRAFT_372021</name>
</gene>
<evidence type="ECO:0000313" key="3">
    <source>
        <dbReference type="Proteomes" id="UP000246702"/>
    </source>
</evidence>
<comment type="caution">
    <text evidence="2">The sequence shown here is derived from an EMBL/GenBank/DDBJ whole genome shotgun (WGS) entry which is preliminary data.</text>
</comment>
<reference evidence="2 3" key="1">
    <citation type="submission" date="2016-12" db="EMBL/GenBank/DDBJ databases">
        <title>The genomes of Aspergillus section Nigri reveals drivers in fungal speciation.</title>
        <authorList>
            <consortium name="DOE Joint Genome Institute"/>
            <person name="Vesth T.C."/>
            <person name="Nybo J."/>
            <person name="Theobald S."/>
            <person name="Brandl J."/>
            <person name="Frisvad J.C."/>
            <person name="Nielsen K.F."/>
            <person name="Lyhne E.K."/>
            <person name="Kogle M.E."/>
            <person name="Kuo A."/>
            <person name="Riley R."/>
            <person name="Clum A."/>
            <person name="Nolan M."/>
            <person name="Lipzen A."/>
            <person name="Salamov A."/>
            <person name="Henrissat B."/>
            <person name="Wiebenga A."/>
            <person name="De Vries R.P."/>
            <person name="Grigoriev I.V."/>
            <person name="Mortensen U.H."/>
            <person name="Andersen M.R."/>
            <person name="Baker S.E."/>
        </authorList>
    </citation>
    <scope>NUCLEOTIDE SEQUENCE [LARGE SCALE GENOMIC DNA]</scope>
    <source>
        <strain evidence="2 3">CBS 115572</strain>
    </source>
</reference>
<feature type="compositionally biased region" description="Basic and acidic residues" evidence="1">
    <location>
        <begin position="118"/>
        <end position="143"/>
    </location>
</feature>
<dbReference type="AlphaFoldDB" id="A0A317X403"/>
<dbReference type="Proteomes" id="UP000246702">
    <property type="component" value="Unassembled WGS sequence"/>
</dbReference>
<evidence type="ECO:0000256" key="1">
    <source>
        <dbReference type="SAM" id="MobiDB-lite"/>
    </source>
</evidence>
<protein>
    <submittedName>
        <fullName evidence="2">Uncharacterized protein</fullName>
    </submittedName>
</protein>
<organism evidence="2 3">
    <name type="scientific">Aspergillus sclerotioniger CBS 115572</name>
    <dbReference type="NCBI Taxonomy" id="1450535"/>
    <lineage>
        <taxon>Eukaryota</taxon>
        <taxon>Fungi</taxon>
        <taxon>Dikarya</taxon>
        <taxon>Ascomycota</taxon>
        <taxon>Pezizomycotina</taxon>
        <taxon>Eurotiomycetes</taxon>
        <taxon>Eurotiomycetidae</taxon>
        <taxon>Eurotiales</taxon>
        <taxon>Aspergillaceae</taxon>
        <taxon>Aspergillus</taxon>
        <taxon>Aspergillus subgen. Circumdati</taxon>
    </lineage>
</organism>
<name>A0A317X403_9EURO</name>
<dbReference type="EMBL" id="MSFK01000007">
    <property type="protein sequence ID" value="PWY93339.1"/>
    <property type="molecule type" value="Genomic_DNA"/>
</dbReference>
<dbReference type="GeneID" id="37109356"/>
<feature type="region of interest" description="Disordered" evidence="1">
    <location>
        <begin position="79"/>
        <end position="155"/>
    </location>
</feature>
<accession>A0A317X403</accession>
<keyword evidence="3" id="KW-1185">Reference proteome</keyword>
<feature type="compositionally biased region" description="Low complexity" evidence="1">
    <location>
        <begin position="84"/>
        <end position="103"/>
    </location>
</feature>